<gene>
    <name evidence="10" type="ORF">J2S14_004174</name>
</gene>
<evidence type="ECO:0000313" key="11">
    <source>
        <dbReference type="Proteomes" id="UP001232343"/>
    </source>
</evidence>
<proteinExistence type="inferred from homology"/>
<protein>
    <submittedName>
        <fullName evidence="10">Spore germination protein KC</fullName>
    </submittedName>
</protein>
<keyword evidence="7" id="KW-0449">Lipoprotein</keyword>
<keyword evidence="4" id="KW-0732">Signal</keyword>
<dbReference type="PROSITE" id="PS51257">
    <property type="entry name" value="PROKAR_LIPOPROTEIN"/>
    <property type="match status" value="1"/>
</dbReference>
<reference evidence="10 11" key="1">
    <citation type="submission" date="2023-07" db="EMBL/GenBank/DDBJ databases">
        <title>Genomic Encyclopedia of Type Strains, Phase IV (KMG-IV): sequencing the most valuable type-strain genomes for metagenomic binning, comparative biology and taxonomic classification.</title>
        <authorList>
            <person name="Goeker M."/>
        </authorList>
    </citation>
    <scope>NUCLEOTIDE SEQUENCE [LARGE SCALE GENOMIC DNA]</scope>
    <source>
        <strain evidence="10 11">DSM 27848</strain>
    </source>
</reference>
<evidence type="ECO:0000259" key="8">
    <source>
        <dbReference type="Pfam" id="PF05504"/>
    </source>
</evidence>
<organism evidence="10 11">
    <name type="scientific">Lederbergia wuyishanensis</name>
    <dbReference type="NCBI Taxonomy" id="1347903"/>
    <lineage>
        <taxon>Bacteria</taxon>
        <taxon>Bacillati</taxon>
        <taxon>Bacillota</taxon>
        <taxon>Bacilli</taxon>
        <taxon>Bacillales</taxon>
        <taxon>Bacillaceae</taxon>
        <taxon>Lederbergia</taxon>
    </lineage>
</organism>
<dbReference type="InterPro" id="IPR046953">
    <property type="entry name" value="Spore_GerAC-like_C"/>
</dbReference>
<evidence type="ECO:0000256" key="1">
    <source>
        <dbReference type="ARBA" id="ARBA00004635"/>
    </source>
</evidence>
<evidence type="ECO:0000256" key="2">
    <source>
        <dbReference type="ARBA" id="ARBA00007886"/>
    </source>
</evidence>
<comment type="similarity">
    <text evidence="2">Belongs to the GerABKC lipoprotein family.</text>
</comment>
<dbReference type="NCBIfam" id="TIGR02887">
    <property type="entry name" value="spore_ger_x_C"/>
    <property type="match status" value="1"/>
</dbReference>
<feature type="domain" description="Spore germination protein N-terminal" evidence="9">
    <location>
        <begin position="26"/>
        <end position="198"/>
    </location>
</feature>
<feature type="domain" description="Spore germination GerAC-like C-terminal" evidence="8">
    <location>
        <begin position="222"/>
        <end position="368"/>
    </location>
</feature>
<comment type="subcellular location">
    <subcellularLocation>
        <location evidence="1">Membrane</location>
        <topology evidence="1">Lipid-anchor</topology>
    </subcellularLocation>
</comment>
<keyword evidence="6" id="KW-0564">Palmitate</keyword>
<comment type="caution">
    <text evidence="10">The sequence shown here is derived from an EMBL/GenBank/DDBJ whole genome shotgun (WGS) entry which is preliminary data.</text>
</comment>
<evidence type="ECO:0000256" key="3">
    <source>
        <dbReference type="ARBA" id="ARBA00022544"/>
    </source>
</evidence>
<dbReference type="InterPro" id="IPR057336">
    <property type="entry name" value="GerAC_N"/>
</dbReference>
<accession>A0ABU0DA59</accession>
<keyword evidence="5" id="KW-0472">Membrane</keyword>
<dbReference type="PANTHER" id="PTHR35789">
    <property type="entry name" value="SPORE GERMINATION PROTEIN B3"/>
    <property type="match status" value="1"/>
</dbReference>
<dbReference type="EMBL" id="JAUSUO010000015">
    <property type="protein sequence ID" value="MDQ0345318.1"/>
    <property type="molecule type" value="Genomic_DNA"/>
</dbReference>
<dbReference type="InterPro" id="IPR038501">
    <property type="entry name" value="Spore_GerAC_C_sf"/>
</dbReference>
<keyword evidence="3" id="KW-0309">Germination</keyword>
<evidence type="ECO:0000313" key="10">
    <source>
        <dbReference type="EMBL" id="MDQ0345318.1"/>
    </source>
</evidence>
<evidence type="ECO:0000256" key="7">
    <source>
        <dbReference type="ARBA" id="ARBA00023288"/>
    </source>
</evidence>
<keyword evidence="11" id="KW-1185">Reference proteome</keyword>
<dbReference type="Pfam" id="PF25198">
    <property type="entry name" value="Spore_GerAC_N"/>
    <property type="match status" value="1"/>
</dbReference>
<evidence type="ECO:0000256" key="4">
    <source>
        <dbReference type="ARBA" id="ARBA00022729"/>
    </source>
</evidence>
<evidence type="ECO:0000256" key="6">
    <source>
        <dbReference type="ARBA" id="ARBA00023139"/>
    </source>
</evidence>
<evidence type="ECO:0000256" key="5">
    <source>
        <dbReference type="ARBA" id="ARBA00023136"/>
    </source>
</evidence>
<dbReference type="Pfam" id="PF05504">
    <property type="entry name" value="Spore_GerAC"/>
    <property type="match status" value="1"/>
</dbReference>
<sequence>MRTFIRKGLLIFISLSLVFLSSCGFKDIDKRIFVMAIGIDLTENKEKPYKLTLKLAIASGALKGGQGGEKYTYVTMESENLAKAFRMMKTHVDKETDFGHSRIIIVGKSILDKDLRDVMDLIIRRRDIQMISWVGVGEPSAEKVLKTEPPSEMAGSISLPNFFSDNGVESSYIVSTFLFDLRRKMLESGIDPILPIIRADKSMKKFMVNKSIIAPKNNNNITLSSQETKIYNLLVNNSRKAEITINKNKMAFSVALFKTKAKYKIITAPNSEPVIKMKIKMVGIIEESNESVSPSLLKKYNKLVNQKTKKDVHQLLTKFQENNVDPLGFGLRYKATRLHTRDTYKEWTQMYPNVKFDVTVETSIKSTGTIE</sequence>
<name>A0ABU0DA59_9BACI</name>
<dbReference type="InterPro" id="IPR008844">
    <property type="entry name" value="Spore_GerAC-like"/>
</dbReference>
<evidence type="ECO:0000259" key="9">
    <source>
        <dbReference type="Pfam" id="PF25198"/>
    </source>
</evidence>
<dbReference type="RefSeq" id="WP_244683554.1">
    <property type="nucleotide sequence ID" value="NZ_JALIRM010000019.1"/>
</dbReference>
<dbReference type="Gene3D" id="3.30.300.210">
    <property type="entry name" value="Nutrient germinant receptor protein C, domain 3"/>
    <property type="match status" value="1"/>
</dbReference>
<dbReference type="PANTHER" id="PTHR35789:SF1">
    <property type="entry name" value="SPORE GERMINATION PROTEIN B3"/>
    <property type="match status" value="1"/>
</dbReference>
<dbReference type="Proteomes" id="UP001232343">
    <property type="component" value="Unassembled WGS sequence"/>
</dbReference>